<protein>
    <submittedName>
        <fullName evidence="1">Uncharacterized protein</fullName>
    </submittedName>
</protein>
<proteinExistence type="predicted"/>
<dbReference type="EMBL" id="MU394292">
    <property type="protein sequence ID" value="KAI6090045.1"/>
    <property type="molecule type" value="Genomic_DNA"/>
</dbReference>
<keyword evidence="2" id="KW-1185">Reference proteome</keyword>
<accession>A0ACC0DBD2</accession>
<name>A0ACC0DBD2_9PEZI</name>
<gene>
    <name evidence="1" type="ORF">F4821DRAFT_229438</name>
</gene>
<comment type="caution">
    <text evidence="1">The sequence shown here is derived from an EMBL/GenBank/DDBJ whole genome shotgun (WGS) entry which is preliminary data.</text>
</comment>
<evidence type="ECO:0000313" key="2">
    <source>
        <dbReference type="Proteomes" id="UP001497680"/>
    </source>
</evidence>
<organism evidence="1 2">
    <name type="scientific">Hypoxylon rubiginosum</name>
    <dbReference type="NCBI Taxonomy" id="110542"/>
    <lineage>
        <taxon>Eukaryota</taxon>
        <taxon>Fungi</taxon>
        <taxon>Dikarya</taxon>
        <taxon>Ascomycota</taxon>
        <taxon>Pezizomycotina</taxon>
        <taxon>Sordariomycetes</taxon>
        <taxon>Xylariomycetidae</taxon>
        <taxon>Xylariales</taxon>
        <taxon>Hypoxylaceae</taxon>
        <taxon>Hypoxylon</taxon>
    </lineage>
</organism>
<evidence type="ECO:0000313" key="1">
    <source>
        <dbReference type="EMBL" id="KAI6090045.1"/>
    </source>
</evidence>
<dbReference type="Proteomes" id="UP001497680">
    <property type="component" value="Unassembled WGS sequence"/>
</dbReference>
<sequence>MTTPTPALPPPPGVTSNFDNPPSLTRGMNIAMGVAIPLTTIFFGMRAYTRLFIRRTWIFEDWLALTAWVGVISNAGIGAATMAHYGGKHGWDITPDQAQQASYWFNVISIQYGAAICITKLALLYLYRRVFSPCPWSPFDKAIVILAVLLILFYTATDIAKIWECAPREKIFDARIAGSCVDTPMLLVISGIFNTVTDFILLLLPAKAMWSTSMKLSTKVKVVFAFTFGLCAPAFSLVGTVVRIEGSTNPDKTWVQPEIIVWGLAELTAGLLCVCFPETWLLFKRKRRPGPSSSIINGEYRREVTVYQGQGNHGISTMISRNIGKTENDPYMELDEVDTDNPDSHGISVQQGEVTVTREVRVDRCDAV</sequence>
<reference evidence="1 2" key="1">
    <citation type="journal article" date="2022" name="New Phytol.">
        <title>Ecological generalism drives hyperdiversity of secondary metabolite gene clusters in xylarialean endophytes.</title>
        <authorList>
            <person name="Franco M.E.E."/>
            <person name="Wisecaver J.H."/>
            <person name="Arnold A.E."/>
            <person name="Ju Y.M."/>
            <person name="Slot J.C."/>
            <person name="Ahrendt S."/>
            <person name="Moore L.P."/>
            <person name="Eastman K.E."/>
            <person name="Scott K."/>
            <person name="Konkel Z."/>
            <person name="Mondo S.J."/>
            <person name="Kuo A."/>
            <person name="Hayes R.D."/>
            <person name="Haridas S."/>
            <person name="Andreopoulos B."/>
            <person name="Riley R."/>
            <person name="LaButti K."/>
            <person name="Pangilinan J."/>
            <person name="Lipzen A."/>
            <person name="Amirebrahimi M."/>
            <person name="Yan J."/>
            <person name="Adam C."/>
            <person name="Keymanesh K."/>
            <person name="Ng V."/>
            <person name="Louie K."/>
            <person name="Northen T."/>
            <person name="Drula E."/>
            <person name="Henrissat B."/>
            <person name="Hsieh H.M."/>
            <person name="Youens-Clark K."/>
            <person name="Lutzoni F."/>
            <person name="Miadlikowska J."/>
            <person name="Eastwood D.C."/>
            <person name="Hamelin R.C."/>
            <person name="Grigoriev I.V."/>
            <person name="U'Ren J.M."/>
        </authorList>
    </citation>
    <scope>NUCLEOTIDE SEQUENCE [LARGE SCALE GENOMIC DNA]</scope>
    <source>
        <strain evidence="1 2">ER1909</strain>
    </source>
</reference>